<dbReference type="STRING" id="1121325.SAMN04515677_103501"/>
<reference evidence="2 3" key="1">
    <citation type="submission" date="2016-10" db="EMBL/GenBank/DDBJ databases">
        <authorList>
            <person name="de Groot N.N."/>
        </authorList>
    </citation>
    <scope>NUCLEOTIDE SEQUENCE [LARGE SCALE GENOMIC DNA]</scope>
    <source>
        <strain evidence="2 3">DSM 797</strain>
    </source>
</reference>
<name>A0A1G9N6W6_9FIRM</name>
<feature type="transmembrane region" description="Helical" evidence="1">
    <location>
        <begin position="20"/>
        <end position="39"/>
    </location>
</feature>
<feature type="transmembrane region" description="Helical" evidence="1">
    <location>
        <begin position="121"/>
        <end position="138"/>
    </location>
</feature>
<keyword evidence="1" id="KW-1133">Transmembrane helix</keyword>
<evidence type="ECO:0000313" key="2">
    <source>
        <dbReference type="EMBL" id="SDL82228.1"/>
    </source>
</evidence>
<evidence type="ECO:0000313" key="3">
    <source>
        <dbReference type="Proteomes" id="UP000199068"/>
    </source>
</evidence>
<keyword evidence="3" id="KW-1185">Reference proteome</keyword>
<feature type="transmembrane region" description="Helical" evidence="1">
    <location>
        <begin position="84"/>
        <end position="109"/>
    </location>
</feature>
<dbReference type="EMBL" id="FNGW01000003">
    <property type="protein sequence ID" value="SDL82228.1"/>
    <property type="molecule type" value="Genomic_DNA"/>
</dbReference>
<dbReference type="AlphaFoldDB" id="A0A1G9N6W6"/>
<organism evidence="2 3">
    <name type="scientific">Romboutsia lituseburensis DSM 797</name>
    <dbReference type="NCBI Taxonomy" id="1121325"/>
    <lineage>
        <taxon>Bacteria</taxon>
        <taxon>Bacillati</taxon>
        <taxon>Bacillota</taxon>
        <taxon>Clostridia</taxon>
        <taxon>Peptostreptococcales</taxon>
        <taxon>Peptostreptococcaceae</taxon>
        <taxon>Romboutsia</taxon>
    </lineage>
</organism>
<keyword evidence="1" id="KW-0812">Transmembrane</keyword>
<keyword evidence="1" id="KW-0472">Membrane</keyword>
<evidence type="ECO:0000256" key="1">
    <source>
        <dbReference type="SAM" id="Phobius"/>
    </source>
</evidence>
<dbReference type="Proteomes" id="UP000199068">
    <property type="component" value="Unassembled WGS sequence"/>
</dbReference>
<dbReference type="RefSeq" id="WP_092725218.1">
    <property type="nucleotide sequence ID" value="NZ_FNGW01000003.1"/>
</dbReference>
<accession>A0A1G9N6W6</accession>
<sequence length="151" mass="17532">MELILGIGLLTLFGRKIFKVVTSSVVFLFIIVTSLFLTFVYHISFIISLSICIIIKYGILDFIKDTKNSSKTLIISKNRFRYGNIQKLVSVLLNLNFTLFVLLCYYFLINELINLKFLDNSIEAISFSIVIIVTVKICRKILERMMLKMHY</sequence>
<protein>
    <submittedName>
        <fullName evidence="2">Uncharacterized protein</fullName>
    </submittedName>
</protein>
<gene>
    <name evidence="2" type="ORF">SAMN04515677_103501</name>
</gene>
<proteinExistence type="predicted"/>
<feature type="transmembrane region" description="Helical" evidence="1">
    <location>
        <begin position="45"/>
        <end position="63"/>
    </location>
</feature>